<organism evidence="7 8">
    <name type="scientific">Microbacterium paludicola</name>
    <dbReference type="NCBI Taxonomy" id="300019"/>
    <lineage>
        <taxon>Bacteria</taxon>
        <taxon>Bacillati</taxon>
        <taxon>Actinomycetota</taxon>
        <taxon>Actinomycetes</taxon>
        <taxon>Micrococcales</taxon>
        <taxon>Microbacteriaceae</taxon>
        <taxon>Microbacterium</taxon>
    </lineage>
</organism>
<dbReference type="PANTHER" id="PTHR11662:SF399">
    <property type="entry name" value="FI19708P1-RELATED"/>
    <property type="match status" value="1"/>
</dbReference>
<dbReference type="InterPro" id="IPR050382">
    <property type="entry name" value="MFS_Na/Anion_cotransporter"/>
</dbReference>
<evidence type="ECO:0000256" key="1">
    <source>
        <dbReference type="ARBA" id="ARBA00004651"/>
    </source>
</evidence>
<feature type="transmembrane region" description="Helical" evidence="5">
    <location>
        <begin position="314"/>
        <end position="335"/>
    </location>
</feature>
<feature type="transmembrane region" description="Helical" evidence="5">
    <location>
        <begin position="388"/>
        <end position="408"/>
    </location>
</feature>
<dbReference type="GO" id="GO:0005886">
    <property type="term" value="C:plasma membrane"/>
    <property type="evidence" value="ECO:0007669"/>
    <property type="project" value="UniProtKB-SubCell"/>
</dbReference>
<evidence type="ECO:0000256" key="5">
    <source>
        <dbReference type="SAM" id="Phobius"/>
    </source>
</evidence>
<name>A0A4Y9FZZ9_9MICO</name>
<keyword evidence="4 5" id="KW-0472">Membrane</keyword>
<comment type="subcellular location">
    <subcellularLocation>
        <location evidence="1">Cell membrane</location>
        <topology evidence="1">Multi-pass membrane protein</topology>
    </subcellularLocation>
</comment>
<dbReference type="OrthoDB" id="4332123at2"/>
<dbReference type="Pfam" id="PF07690">
    <property type="entry name" value="MFS_1"/>
    <property type="match status" value="1"/>
</dbReference>
<feature type="transmembrane region" description="Helical" evidence="5">
    <location>
        <begin position="74"/>
        <end position="97"/>
    </location>
</feature>
<feature type="transmembrane region" description="Helical" evidence="5">
    <location>
        <begin position="40"/>
        <end position="62"/>
    </location>
</feature>
<dbReference type="SUPFAM" id="SSF103473">
    <property type="entry name" value="MFS general substrate transporter"/>
    <property type="match status" value="1"/>
</dbReference>
<keyword evidence="8" id="KW-1185">Reference proteome</keyword>
<evidence type="ECO:0000256" key="4">
    <source>
        <dbReference type="ARBA" id="ARBA00023136"/>
    </source>
</evidence>
<comment type="caution">
    <text evidence="7">The sequence shown here is derived from an EMBL/GenBank/DDBJ whole genome shotgun (WGS) entry which is preliminary data.</text>
</comment>
<dbReference type="InterPro" id="IPR036259">
    <property type="entry name" value="MFS_trans_sf"/>
</dbReference>
<dbReference type="RefSeq" id="WP_135113006.1">
    <property type="nucleotide sequence ID" value="NZ_JADGLL010000003.1"/>
</dbReference>
<dbReference type="PANTHER" id="PTHR11662">
    <property type="entry name" value="SOLUTE CARRIER FAMILY 17"/>
    <property type="match status" value="1"/>
</dbReference>
<feature type="transmembrane region" description="Helical" evidence="5">
    <location>
        <begin position="255"/>
        <end position="277"/>
    </location>
</feature>
<sequence>MWLMWGIGVLGYVLSITNRTSLSAVGVDASHRFDADASTLAMFAVLQLAVYGFMQIPVGLWLDRWGARPIMAVGMVLMAAGQVVIALSPTVGVAIAARMLLGAGDAAIFPGVLRLIATWFPAQRGSLMMQLTGIFGQLGQVVALVPLPLLLHATSWEVAFGALAGGAILFSVLIAVLVRNHPPELPADVSVDTDTGTITVVRSAVDTRQGIRAAWEQPGTRLAFWTHFTTPFAGSAFVMLWGIPFLTAGEGLSTGQAAAVTSVYVVAGIVLGPLVGMLSARHPHYRSRLLVLPAIGAQMLLWAIVLLWPSPAPTWLLVALLIALAVGGPASMVAFDFARAHNPAHRLSTATGVTNVGGFLAGLLAILFIGIALDVQGASRPDLYTDEAFRWAFATQLPLWLLGIAMILRERRRLRTPPR</sequence>
<feature type="transmembrane region" description="Helical" evidence="5">
    <location>
        <begin position="222"/>
        <end position="243"/>
    </location>
</feature>
<evidence type="ECO:0000259" key="6">
    <source>
        <dbReference type="PROSITE" id="PS50850"/>
    </source>
</evidence>
<gene>
    <name evidence="7" type="ORF">E4U02_02390</name>
</gene>
<dbReference type="EMBL" id="SPQB01000003">
    <property type="protein sequence ID" value="TFU34227.1"/>
    <property type="molecule type" value="Genomic_DNA"/>
</dbReference>
<feature type="transmembrane region" description="Helical" evidence="5">
    <location>
        <begin position="159"/>
        <end position="178"/>
    </location>
</feature>
<evidence type="ECO:0000313" key="8">
    <source>
        <dbReference type="Proteomes" id="UP000298358"/>
    </source>
</evidence>
<feature type="transmembrane region" description="Helical" evidence="5">
    <location>
        <begin position="103"/>
        <end position="122"/>
    </location>
</feature>
<dbReference type="Proteomes" id="UP000298358">
    <property type="component" value="Unassembled WGS sequence"/>
</dbReference>
<evidence type="ECO:0000256" key="3">
    <source>
        <dbReference type="ARBA" id="ARBA00022989"/>
    </source>
</evidence>
<evidence type="ECO:0000313" key="7">
    <source>
        <dbReference type="EMBL" id="TFU34227.1"/>
    </source>
</evidence>
<keyword evidence="2 5" id="KW-0812">Transmembrane</keyword>
<feature type="domain" description="Major facilitator superfamily (MFS) profile" evidence="6">
    <location>
        <begin position="4"/>
        <end position="412"/>
    </location>
</feature>
<dbReference type="InterPro" id="IPR011701">
    <property type="entry name" value="MFS"/>
</dbReference>
<dbReference type="Gene3D" id="1.20.1250.20">
    <property type="entry name" value="MFS general substrate transporter like domains"/>
    <property type="match status" value="2"/>
</dbReference>
<feature type="transmembrane region" description="Helical" evidence="5">
    <location>
        <begin position="289"/>
        <end position="308"/>
    </location>
</feature>
<proteinExistence type="predicted"/>
<evidence type="ECO:0000256" key="2">
    <source>
        <dbReference type="ARBA" id="ARBA00022692"/>
    </source>
</evidence>
<protein>
    <submittedName>
        <fullName evidence="7">MFS transporter</fullName>
    </submittedName>
</protein>
<dbReference type="AlphaFoldDB" id="A0A4Y9FZZ9"/>
<feature type="transmembrane region" description="Helical" evidence="5">
    <location>
        <begin position="347"/>
        <end position="373"/>
    </location>
</feature>
<accession>A0A4Y9FZZ9</accession>
<dbReference type="InterPro" id="IPR020846">
    <property type="entry name" value="MFS_dom"/>
</dbReference>
<dbReference type="GO" id="GO:0022857">
    <property type="term" value="F:transmembrane transporter activity"/>
    <property type="evidence" value="ECO:0007669"/>
    <property type="project" value="InterPro"/>
</dbReference>
<keyword evidence="3 5" id="KW-1133">Transmembrane helix</keyword>
<dbReference type="CDD" id="cd06174">
    <property type="entry name" value="MFS"/>
    <property type="match status" value="1"/>
</dbReference>
<reference evidence="7 8" key="1">
    <citation type="submission" date="2019-03" db="EMBL/GenBank/DDBJ databases">
        <title>Diversity of the mouse oral microbiome.</title>
        <authorList>
            <person name="Joseph S."/>
            <person name="Aduse-Opoku J."/>
            <person name="Curtis M."/>
            <person name="Wade W."/>
            <person name="Hashim A."/>
        </authorList>
    </citation>
    <scope>NUCLEOTIDE SEQUENCE [LARGE SCALE GENOMIC DNA]</scope>
    <source>
        <strain evidence="7 8">P1012</strain>
    </source>
</reference>
<feature type="transmembrane region" description="Helical" evidence="5">
    <location>
        <begin position="134"/>
        <end position="153"/>
    </location>
</feature>
<dbReference type="PROSITE" id="PS50850">
    <property type="entry name" value="MFS"/>
    <property type="match status" value="1"/>
</dbReference>